<name>A0A645BBS5_9ZZZZ</name>
<sequence>MLTSIGKKIYDKEKEYEGIFLLRKGYIPLEKICSEKEIEFDKTWYKAPVEVMRKFYFGEYSKELNSIFRDELLELKNSGKLKDSVDVDFVFYLFVTSMFNILMYFREYDIEDQDMKLKIKNDYYTNLFLTGILKAE</sequence>
<accession>A0A645BBS5</accession>
<dbReference type="AlphaFoldDB" id="A0A645BBS5"/>
<gene>
    <name evidence="1" type="ORF">SDC9_109773</name>
</gene>
<comment type="caution">
    <text evidence="1">The sequence shown here is derived from an EMBL/GenBank/DDBJ whole genome shotgun (WGS) entry which is preliminary data.</text>
</comment>
<organism evidence="1">
    <name type="scientific">bioreactor metagenome</name>
    <dbReference type="NCBI Taxonomy" id="1076179"/>
    <lineage>
        <taxon>unclassified sequences</taxon>
        <taxon>metagenomes</taxon>
        <taxon>ecological metagenomes</taxon>
    </lineage>
</organism>
<reference evidence="1" key="1">
    <citation type="submission" date="2019-08" db="EMBL/GenBank/DDBJ databases">
        <authorList>
            <person name="Kucharzyk K."/>
            <person name="Murdoch R.W."/>
            <person name="Higgins S."/>
            <person name="Loffler F."/>
        </authorList>
    </citation>
    <scope>NUCLEOTIDE SEQUENCE</scope>
</reference>
<protein>
    <submittedName>
        <fullName evidence="1">Uncharacterized protein</fullName>
    </submittedName>
</protein>
<dbReference type="EMBL" id="VSSQ01019106">
    <property type="protein sequence ID" value="MPM62895.1"/>
    <property type="molecule type" value="Genomic_DNA"/>
</dbReference>
<proteinExistence type="predicted"/>
<evidence type="ECO:0000313" key="1">
    <source>
        <dbReference type="EMBL" id="MPM62895.1"/>
    </source>
</evidence>